<dbReference type="InterPro" id="IPR008173">
    <property type="entry name" value="Adenylyl_cyclase_CyaB"/>
</dbReference>
<dbReference type="Gene3D" id="2.40.320.10">
    <property type="entry name" value="Hypothetical Protein Pfu-838710-001"/>
    <property type="match status" value="1"/>
</dbReference>
<dbReference type="Pfam" id="PF01928">
    <property type="entry name" value="CYTH"/>
    <property type="match status" value="1"/>
</dbReference>
<evidence type="ECO:0000313" key="3">
    <source>
        <dbReference type="Proteomes" id="UP000236728"/>
    </source>
</evidence>
<dbReference type="PANTHER" id="PTHR21028">
    <property type="entry name" value="SI:CH211-156B7.4"/>
    <property type="match status" value="1"/>
</dbReference>
<dbReference type="Proteomes" id="UP000236728">
    <property type="component" value="Unassembled WGS sequence"/>
</dbReference>
<organism evidence="2 3">
    <name type="scientific">Bryocella elongata</name>
    <dbReference type="NCBI Taxonomy" id="863522"/>
    <lineage>
        <taxon>Bacteria</taxon>
        <taxon>Pseudomonadati</taxon>
        <taxon>Acidobacteriota</taxon>
        <taxon>Terriglobia</taxon>
        <taxon>Terriglobales</taxon>
        <taxon>Acidobacteriaceae</taxon>
        <taxon>Bryocella</taxon>
    </lineage>
</organism>
<gene>
    <name evidence="2" type="ORF">SAMN05421819_0735</name>
</gene>
<dbReference type="SMART" id="SM01118">
    <property type="entry name" value="CYTH"/>
    <property type="match status" value="1"/>
</dbReference>
<dbReference type="InterPro" id="IPR023577">
    <property type="entry name" value="CYTH_domain"/>
</dbReference>
<proteinExistence type="predicted"/>
<dbReference type="PROSITE" id="PS51707">
    <property type="entry name" value="CYTH"/>
    <property type="match status" value="1"/>
</dbReference>
<dbReference type="OrthoDB" id="116396at2"/>
<keyword evidence="3" id="KW-1185">Reference proteome</keyword>
<protein>
    <submittedName>
        <fullName evidence="2">Adenylate cyclase</fullName>
    </submittedName>
</protein>
<dbReference type="SUPFAM" id="SSF55154">
    <property type="entry name" value="CYTH-like phosphatases"/>
    <property type="match status" value="1"/>
</dbReference>
<dbReference type="CDD" id="cd07890">
    <property type="entry name" value="CYTH-like_AC_IV-like"/>
    <property type="match status" value="1"/>
</dbReference>
<feature type="domain" description="CYTH" evidence="1">
    <location>
        <begin position="3"/>
        <end position="191"/>
    </location>
</feature>
<sequence>MQVAEIELKFAVEDPVPFRYSALRAGFQLVTERSLETNTLYDTSDRQLRAKKQILRLREYNGHHVLTHKRTAAPSELDARFKTRVETETMLEDSEAMAEVFLQLGYGPVFRYEKFRTEFSSGAGHLVLDETPIGVWAELEGAPEWIDAMLERLQVGREQCSTDSYGKLFERWKTETGSDALNLTFEEVQAEVLVP</sequence>
<dbReference type="InterPro" id="IPR033469">
    <property type="entry name" value="CYTH-like_dom_sf"/>
</dbReference>
<evidence type="ECO:0000259" key="1">
    <source>
        <dbReference type="PROSITE" id="PS51707"/>
    </source>
</evidence>
<name>A0A1H5TTH6_9BACT</name>
<dbReference type="AlphaFoldDB" id="A0A1H5TTH6"/>
<evidence type="ECO:0000313" key="2">
    <source>
        <dbReference type="EMBL" id="SEF66172.1"/>
    </source>
</evidence>
<dbReference type="EMBL" id="FNVA01000001">
    <property type="protein sequence ID" value="SEF66172.1"/>
    <property type="molecule type" value="Genomic_DNA"/>
</dbReference>
<dbReference type="PANTHER" id="PTHR21028:SF2">
    <property type="entry name" value="CYTH DOMAIN-CONTAINING PROTEIN"/>
    <property type="match status" value="1"/>
</dbReference>
<reference evidence="2 3" key="1">
    <citation type="submission" date="2016-10" db="EMBL/GenBank/DDBJ databases">
        <authorList>
            <person name="de Groot N.N."/>
        </authorList>
    </citation>
    <scope>NUCLEOTIDE SEQUENCE [LARGE SCALE GENOMIC DNA]</scope>
    <source>
        <strain evidence="2 3">DSM 22489</strain>
    </source>
</reference>
<accession>A0A1H5TTH6</accession>